<reference evidence="1 2" key="1">
    <citation type="submission" date="2014-04" db="EMBL/GenBank/DDBJ databases">
        <authorList>
            <consortium name="DOE Joint Genome Institute"/>
            <person name="Kuo A."/>
            <person name="Girlanda M."/>
            <person name="Perotto S."/>
            <person name="Kohler A."/>
            <person name="Nagy L.G."/>
            <person name="Floudas D."/>
            <person name="Copeland A."/>
            <person name="Barry K.W."/>
            <person name="Cichocki N."/>
            <person name="Veneault-Fourrey C."/>
            <person name="LaButti K."/>
            <person name="Lindquist E.A."/>
            <person name="Lipzen A."/>
            <person name="Lundell T."/>
            <person name="Morin E."/>
            <person name="Murat C."/>
            <person name="Sun H."/>
            <person name="Tunlid A."/>
            <person name="Henrissat B."/>
            <person name="Grigoriev I.V."/>
            <person name="Hibbett D.S."/>
            <person name="Martin F."/>
            <person name="Nordberg H.P."/>
            <person name="Cantor M.N."/>
            <person name="Hua S.X."/>
        </authorList>
    </citation>
    <scope>NUCLEOTIDE SEQUENCE [LARGE SCALE GENOMIC DNA]</scope>
    <source>
        <strain evidence="1 2">MUT 4182</strain>
    </source>
</reference>
<accession>A0A0C3Q2L8</accession>
<keyword evidence="2" id="KW-1185">Reference proteome</keyword>
<proteinExistence type="predicted"/>
<sequence>MVQLLALVAEIHITHVKNPDGTPIIFDKEGALTERVNAAHGCSAVLGAALDEIKALGAGLPSEGRRPGIEHTCFVVGLLLMFPISILMEKILKIQANLDIEIHGSPMWQELEQEKNEEELHFEMMLETINVLRETYPVVDLQWQALQRGRPTSVA</sequence>
<dbReference type="Proteomes" id="UP000054248">
    <property type="component" value="Unassembled WGS sequence"/>
</dbReference>
<reference evidence="2" key="2">
    <citation type="submission" date="2015-01" db="EMBL/GenBank/DDBJ databases">
        <title>Evolutionary Origins and Diversification of the Mycorrhizal Mutualists.</title>
        <authorList>
            <consortium name="DOE Joint Genome Institute"/>
            <consortium name="Mycorrhizal Genomics Consortium"/>
            <person name="Kohler A."/>
            <person name="Kuo A."/>
            <person name="Nagy L.G."/>
            <person name="Floudas D."/>
            <person name="Copeland A."/>
            <person name="Barry K.W."/>
            <person name="Cichocki N."/>
            <person name="Veneault-Fourrey C."/>
            <person name="LaButti K."/>
            <person name="Lindquist E.A."/>
            <person name="Lipzen A."/>
            <person name="Lundell T."/>
            <person name="Morin E."/>
            <person name="Murat C."/>
            <person name="Riley R."/>
            <person name="Ohm R."/>
            <person name="Sun H."/>
            <person name="Tunlid A."/>
            <person name="Henrissat B."/>
            <person name="Grigoriev I.V."/>
            <person name="Hibbett D.S."/>
            <person name="Martin F."/>
        </authorList>
    </citation>
    <scope>NUCLEOTIDE SEQUENCE [LARGE SCALE GENOMIC DNA]</scope>
    <source>
        <strain evidence="2">MUT 4182</strain>
    </source>
</reference>
<gene>
    <name evidence="1" type="ORF">M407DRAFT_27779</name>
</gene>
<organism evidence="1 2">
    <name type="scientific">Tulasnella calospora MUT 4182</name>
    <dbReference type="NCBI Taxonomy" id="1051891"/>
    <lineage>
        <taxon>Eukaryota</taxon>
        <taxon>Fungi</taxon>
        <taxon>Dikarya</taxon>
        <taxon>Basidiomycota</taxon>
        <taxon>Agaricomycotina</taxon>
        <taxon>Agaricomycetes</taxon>
        <taxon>Cantharellales</taxon>
        <taxon>Tulasnellaceae</taxon>
        <taxon>Tulasnella</taxon>
    </lineage>
</organism>
<evidence type="ECO:0000313" key="2">
    <source>
        <dbReference type="Proteomes" id="UP000054248"/>
    </source>
</evidence>
<evidence type="ECO:0000313" key="1">
    <source>
        <dbReference type="EMBL" id="KIO22750.1"/>
    </source>
</evidence>
<dbReference type="EMBL" id="KN823102">
    <property type="protein sequence ID" value="KIO22750.1"/>
    <property type="molecule type" value="Genomic_DNA"/>
</dbReference>
<protein>
    <submittedName>
        <fullName evidence="1">Uncharacterized protein</fullName>
    </submittedName>
</protein>
<name>A0A0C3Q2L8_9AGAM</name>
<dbReference type="AlphaFoldDB" id="A0A0C3Q2L8"/>
<dbReference type="HOGENOM" id="CLU_1696794_0_0_1"/>